<comment type="catalytic activity">
    <reaction evidence="2">
        <text>a 3'-end 2',3'-cyclophospho-ribonucleotide-RNA + H2O = a 3'-end 2'-phospho-ribonucleotide-RNA + H(+)</text>
        <dbReference type="Rhea" id="RHEA:11828"/>
        <dbReference type="Rhea" id="RHEA-COMP:10464"/>
        <dbReference type="Rhea" id="RHEA-COMP:17353"/>
        <dbReference type="ChEBI" id="CHEBI:15377"/>
        <dbReference type="ChEBI" id="CHEBI:15378"/>
        <dbReference type="ChEBI" id="CHEBI:83064"/>
        <dbReference type="ChEBI" id="CHEBI:173113"/>
        <dbReference type="EC" id="3.1.4.58"/>
    </reaction>
</comment>
<dbReference type="SUPFAM" id="SSF55144">
    <property type="entry name" value="LigT-like"/>
    <property type="match status" value="1"/>
</dbReference>
<dbReference type="EC" id="3.1.4.58" evidence="2"/>
<gene>
    <name evidence="3" type="primary">thpR</name>
    <name evidence="3" type="ORF">OEZ49_01170</name>
</gene>
<dbReference type="NCBIfam" id="TIGR02258">
    <property type="entry name" value="2_5_ligase"/>
    <property type="match status" value="1"/>
</dbReference>
<comment type="caution">
    <text evidence="3">The sequence shown here is derived from an EMBL/GenBank/DDBJ whole genome shotgun (WGS) entry which is preliminary data.</text>
</comment>
<dbReference type="RefSeq" id="WP_263386611.1">
    <property type="nucleotide sequence ID" value="NZ_JAOVQN010000001.1"/>
</dbReference>
<organism evidence="3 4">
    <name type="scientific">Ruegeria marisflavi</name>
    <dbReference type="NCBI Taxonomy" id="2984152"/>
    <lineage>
        <taxon>Bacteria</taxon>
        <taxon>Pseudomonadati</taxon>
        <taxon>Pseudomonadota</taxon>
        <taxon>Alphaproteobacteria</taxon>
        <taxon>Rhodobacterales</taxon>
        <taxon>Roseobacteraceae</taxon>
        <taxon>Ruegeria</taxon>
    </lineage>
</organism>
<dbReference type="InterPro" id="IPR004175">
    <property type="entry name" value="RNA_CPDase"/>
</dbReference>
<proteinExistence type="inferred from homology"/>
<evidence type="ECO:0000313" key="4">
    <source>
        <dbReference type="Proteomes" id="UP001321014"/>
    </source>
</evidence>
<dbReference type="Gene3D" id="3.90.1140.10">
    <property type="entry name" value="Cyclic phosphodiesterase"/>
    <property type="match status" value="1"/>
</dbReference>
<dbReference type="PANTHER" id="PTHR35561">
    <property type="entry name" value="RNA 2',3'-CYCLIC PHOSPHODIESTERASE"/>
    <property type="match status" value="1"/>
</dbReference>
<name>A0ABT2WKE2_9RHOB</name>
<dbReference type="InterPro" id="IPR009097">
    <property type="entry name" value="Cyclic_Pdiesterase"/>
</dbReference>
<dbReference type="HAMAP" id="MF_01940">
    <property type="entry name" value="RNA_CPDase"/>
    <property type="match status" value="1"/>
</dbReference>
<evidence type="ECO:0000256" key="1">
    <source>
        <dbReference type="ARBA" id="ARBA00022801"/>
    </source>
</evidence>
<feature type="active site" description="Proton acceptor" evidence="2">
    <location>
        <position position="129"/>
    </location>
</feature>
<evidence type="ECO:0000313" key="3">
    <source>
        <dbReference type="EMBL" id="MCU9836366.1"/>
    </source>
</evidence>
<dbReference type="Proteomes" id="UP001321014">
    <property type="component" value="Unassembled WGS sequence"/>
</dbReference>
<protein>
    <recommendedName>
        <fullName evidence="2">RNA 2',3'-cyclic phosphodiesterase</fullName>
        <shortName evidence="2">RNA 2',3'-CPDase</shortName>
        <ecNumber evidence="2">3.1.4.58</ecNumber>
    </recommendedName>
</protein>
<keyword evidence="1 2" id="KW-0378">Hydrolase</keyword>
<comment type="function">
    <text evidence="2">Hydrolyzes RNA 2',3'-cyclic phosphodiester to an RNA 2'-phosphomonoester.</text>
</comment>
<dbReference type="EMBL" id="JAOVQN010000001">
    <property type="protein sequence ID" value="MCU9836366.1"/>
    <property type="molecule type" value="Genomic_DNA"/>
</dbReference>
<accession>A0ABT2WKE2</accession>
<evidence type="ECO:0000256" key="2">
    <source>
        <dbReference type="HAMAP-Rule" id="MF_01940"/>
    </source>
</evidence>
<keyword evidence="4" id="KW-1185">Reference proteome</keyword>
<comment type="similarity">
    <text evidence="2">Belongs to the 2H phosphoesterase superfamily. ThpR family.</text>
</comment>
<sequence>MGLYRTAPVGNKEHMRSFIAVPVPGDTADHLERLQRRLGAGRPVPRDNLHLTLAFLDDQPEEVLEELHHALLALRAAPFAVAMGGIGTFGTALFVHVADDARMTRLHDTITRACRRAGIELQKRRFRPHVTLARLRPGAAPPPLPPGLAETDLPDLLVTGIALYGSTLHPKGARHEILAEYPLSA</sequence>
<feature type="short sequence motif" description="HXTX 1" evidence="2">
    <location>
        <begin position="50"/>
        <end position="53"/>
    </location>
</feature>
<feature type="active site" description="Proton donor" evidence="2">
    <location>
        <position position="50"/>
    </location>
</feature>
<dbReference type="Pfam" id="PF13563">
    <property type="entry name" value="2_5_RNA_ligase2"/>
    <property type="match status" value="1"/>
</dbReference>
<feature type="short sequence motif" description="HXTX 2" evidence="2">
    <location>
        <begin position="129"/>
        <end position="132"/>
    </location>
</feature>
<dbReference type="PANTHER" id="PTHR35561:SF1">
    <property type="entry name" value="RNA 2',3'-CYCLIC PHOSPHODIESTERASE"/>
    <property type="match status" value="1"/>
</dbReference>
<reference evidence="3 4" key="1">
    <citation type="submission" date="2022-10" db="EMBL/GenBank/DDBJ databases">
        <title>Ruegeria sp. nov., isolated from ocean surface water.</title>
        <authorList>
            <person name="He W."/>
            <person name="Wang L."/>
            <person name="Zhang D.-F."/>
        </authorList>
    </citation>
    <scope>NUCLEOTIDE SEQUENCE [LARGE SCALE GENOMIC DNA]</scope>
    <source>
        <strain evidence="3 4">WL0004</strain>
    </source>
</reference>